<keyword evidence="3" id="KW-0472">Membrane</keyword>
<feature type="compositionally biased region" description="Polar residues" evidence="2">
    <location>
        <begin position="265"/>
        <end position="277"/>
    </location>
</feature>
<dbReference type="EMBL" id="CP034438">
    <property type="protein sequence ID" value="AZN30562.1"/>
    <property type="molecule type" value="Genomic_DNA"/>
</dbReference>
<keyword evidence="3" id="KW-0812">Transmembrane</keyword>
<feature type="transmembrane region" description="Helical" evidence="3">
    <location>
        <begin position="102"/>
        <end position="122"/>
    </location>
</feature>
<feature type="transmembrane region" description="Helical" evidence="3">
    <location>
        <begin position="6"/>
        <end position="23"/>
    </location>
</feature>
<dbReference type="KEGG" id="fsl:EJO69_09785"/>
<feature type="transmembrane region" description="Helical" evidence="3">
    <location>
        <begin position="128"/>
        <end position="150"/>
    </location>
</feature>
<evidence type="ECO:0000313" key="5">
    <source>
        <dbReference type="Proteomes" id="UP000270021"/>
    </source>
</evidence>
<gene>
    <name evidence="4" type="ORF">EJO69_09785</name>
</gene>
<dbReference type="Proteomes" id="UP000270021">
    <property type="component" value="Chromosome"/>
</dbReference>
<feature type="coiled-coil region" evidence="1">
    <location>
        <begin position="156"/>
        <end position="183"/>
    </location>
</feature>
<keyword evidence="1" id="KW-0175">Coiled coil</keyword>
<dbReference type="AlphaFoldDB" id="A0A3Q8WV10"/>
<keyword evidence="3" id="KW-1133">Transmembrane helix</keyword>
<dbReference type="RefSeq" id="WP_126041410.1">
    <property type="nucleotide sequence ID" value="NZ_CP034438.1"/>
</dbReference>
<organism evidence="4 5">
    <name type="scientific">Flaviflexus salsibiostraticola</name>
    <dbReference type="NCBI Taxonomy" id="1282737"/>
    <lineage>
        <taxon>Bacteria</taxon>
        <taxon>Bacillati</taxon>
        <taxon>Actinomycetota</taxon>
        <taxon>Actinomycetes</taxon>
        <taxon>Actinomycetales</taxon>
        <taxon>Actinomycetaceae</taxon>
        <taxon>Flaviflexus</taxon>
    </lineage>
</organism>
<evidence type="ECO:0000256" key="2">
    <source>
        <dbReference type="SAM" id="MobiDB-lite"/>
    </source>
</evidence>
<evidence type="ECO:0000256" key="1">
    <source>
        <dbReference type="SAM" id="Coils"/>
    </source>
</evidence>
<evidence type="ECO:0000313" key="4">
    <source>
        <dbReference type="EMBL" id="AZN30562.1"/>
    </source>
</evidence>
<proteinExistence type="predicted"/>
<feature type="region of interest" description="Disordered" evidence="2">
    <location>
        <begin position="240"/>
        <end position="308"/>
    </location>
</feature>
<dbReference type="OrthoDB" id="3266324at2"/>
<sequence length="334" mass="35090">MEIQGYALFAAVIVLMTVVYPALSWRSRVALATPVDESVSENLRVINSVDRWSTARSANRGTILPRVESRMSRVDPNNLRTLATSRARARARVSQRTARMKAMGMGIGVAVLLSLIAWIAVVAASMTVVLGIVPTVLTVAAGAVYARILVSARAANAKDRQAIAKLDAKIEKLSRTARVQDRKTATSKKMPHRVAQARRASAASALSAASANAASAASVPSAQTASSAGTVASAGTAVSAPTVASAPETVEAPAAKQRAVRREMSTPSYTPKPTFSRRTVKPFEPAEAPTAPVPYRPTQIGEKFSSAPSASSAEAAPVIAAFSFDEVLEARRRA</sequence>
<accession>A0A3Q8WV10</accession>
<name>A0A3Q8WV10_9ACTO</name>
<reference evidence="4 5" key="1">
    <citation type="submission" date="2018-12" db="EMBL/GenBank/DDBJ databases">
        <title>Complete genome sequence of Flaviflexus salsibiostraticola KCTC 33148.</title>
        <authorList>
            <person name="Bae J.-W."/>
        </authorList>
    </citation>
    <scope>NUCLEOTIDE SEQUENCE [LARGE SCALE GENOMIC DNA]</scope>
    <source>
        <strain evidence="4 5">KCTC 33148</strain>
    </source>
</reference>
<keyword evidence="5" id="KW-1185">Reference proteome</keyword>
<protein>
    <submittedName>
        <fullName evidence="4">Uncharacterized protein</fullName>
    </submittedName>
</protein>
<evidence type="ECO:0000256" key="3">
    <source>
        <dbReference type="SAM" id="Phobius"/>
    </source>
</evidence>